<dbReference type="Pfam" id="PF19421">
    <property type="entry name" value="Fry_C"/>
    <property type="match status" value="1"/>
</dbReference>
<feature type="coiled-coil region" evidence="1">
    <location>
        <begin position="2679"/>
        <end position="2713"/>
    </location>
</feature>
<dbReference type="Pfam" id="PF14225">
    <property type="entry name" value="MOR2-PAG1_C"/>
    <property type="match status" value="1"/>
</dbReference>
<proteinExistence type="predicted"/>
<evidence type="ECO:0000259" key="4">
    <source>
        <dbReference type="Pfam" id="PF14225"/>
    </source>
</evidence>
<dbReference type="InterPro" id="IPR025481">
    <property type="entry name" value="Cell_Morphogen_C"/>
</dbReference>
<dbReference type="Ensembl" id="ENSSSCT00060067538.1">
    <property type="protein sequence ID" value="ENSSSCP00060028960.1"/>
    <property type="gene ID" value="ENSSSCG00060049265.1"/>
</dbReference>
<organism evidence="7 8">
    <name type="scientific">Sus scrofa</name>
    <name type="common">Pig</name>
    <dbReference type="NCBI Taxonomy" id="9823"/>
    <lineage>
        <taxon>Eukaryota</taxon>
        <taxon>Metazoa</taxon>
        <taxon>Chordata</taxon>
        <taxon>Craniata</taxon>
        <taxon>Vertebrata</taxon>
        <taxon>Euteleostomi</taxon>
        <taxon>Mammalia</taxon>
        <taxon>Eutheria</taxon>
        <taxon>Laurasiatheria</taxon>
        <taxon>Artiodactyla</taxon>
        <taxon>Suina</taxon>
        <taxon>Suidae</taxon>
        <taxon>Sus</taxon>
    </lineage>
</organism>
<feature type="region of interest" description="Disordered" evidence="2">
    <location>
        <begin position="820"/>
        <end position="842"/>
    </location>
</feature>
<accession>A0A8D1VTG1</accession>
<dbReference type="SUPFAM" id="SSF48371">
    <property type="entry name" value="ARM repeat"/>
    <property type="match status" value="3"/>
</dbReference>
<sequence>MISSMSSVAEHCLPSLLRTLFDWYRRQNGTEDESYEYRPRSSTKSKGDEQQRERDYLLERRDLAVDFIFCLVLVEVLKQIPVHPVPDPLVHEVLNLAFKHFKHKEGYSGTNTGNVHIIADLYAEVIGVLAQSKFQAVRKKFVTELKELRQKEQSPHVVQSVISLIMGMKFFRVKMYPVEDFEASFQFMQECAQYFLEVKDKDIKHALAGLFVEILIPVAAAVKNEVNVPCLKNFVEMLYQTTFELSSRKKHSLALYPLITCLLCVSQKQFFLNNWHIFLQNCLSHLKNKDPKMSRVALESLYRLLWVYVIRIKCESNTVTQSRLMSIVSALFPKGSRSVVPRDTPLNIFVKIIQFIAQEHWDFAMKEIIFDLLSVGKSAKTFTINPERMNIGLRVFLVIADSLQQKDGEPPMPTTGVSLPSGNTLRVKKIFLNKTLTDEEAKVIGMSVYYPQVRKALDSILRHLDKEVGRPMCMTSVQMSNKEPEDMITGERKPKIDLFRTCIAAIPRLIPDGMSRTDLIELLARLTIHMDEELRALAFNTLQALMLDFPDWREDVLSGFVYFIVREVTDVHPTLLDNAVKMLVQLINQWKQATQMHNKTQDSQHGVVNGASHPPPLERSPYSSVFHVVEGFALVTLCSSRPATRRLAVSVLREIRALFALLEIPKGDDELAIDVMDRLSPSILESFIHLTGADQTTLLYCPSSIDLLTLAEWNSSPISHQFDVISPSHIWIFAHVTQGQDPWIISLSSFLKQENLPKHCPTAVSYAWMFAYTRLQLLSPQVDINSPINAKKVNTTTSSDSYIGLWRNYLLLCCSAATSSSSSASAGSVRCSPPETLASTPDSGYSIDSKIIGVPSPSSLFKHIVPMMRSESMEITESLVLGLGRTNPGAFRELIEELHPIIKEALERRPENMKRRRRRDILRVQLVRIFELLADAGVISHSASGGLDSETHFLNNTLLEYVDLTRQLLEAENEKDSDTLKDIRCHFSALVANIIQNVPVHQRRSIFPQQSLRHSLFMLFSHWAGPFSIMFTPLDRYSDRNMQINRHQYCALKAMSAVLCCGPVADNVGLSSDGYLYKWLDNILDSLDKKVHQLGCEAVTLLLELNPDQSNLMYWAVDRCYTGSKRVAAGCFKAIANVFQNRDYQCDTVMLLNLILFKAADSSRSIYEVAMQLLQILEPKMFRYAHKLEVQRTDGALSQLSPLPHLYSVSYYQLSEELARAYPELTLAIFSEISQRIQTAHPAGRQVMLHYLLPWMNNIELVDLKPLPTARRHEEDEDDSLKDRELMVTSRRWLRGEGWGSPQATAMVLNNLMYMTAKYGDELAWSEVENVWTTLADGWPKNLKIILHFLISICGVNSEPSLLPYVKKVIVYLGRDKTMQLLEELVSELQLTDPVSSGVTHMDNPPYYRITSSYKIPSVTSGTTSSSNTMVAPMDGNSDNKPIKENIEESYVHLDIYSGLNSHLNRQHHRLESRYSSSSGGSYEEEKSDSMPLYSNWRLKVMEHNQGEPLPFPPAGGCWSPLVDYLPETSSPGLPLHRCNIAVILLTDLIIDHSVKVEWGSYLHLLLHAIFIGFDHCHPEVYEHCKRLLLHLLIVMGSNSNIRTVASVLLRNKEFNEPRVLTVKQIAHLDYTFTAGVSDFIPDYQPSPMTDSGLSSSSTSSSISLGNNSAAISHLHTTILNEVDLSVEQDGKVKTLMEFITSRKRGPLWNHEDVSAKNPSIKSAEQLTTFLKHVVSVFKQSSSEGIHLERHLSEVALQTALSCSSRHYAGRSFQIFRALKQPLSATTLSDVLSRLVETVGDPGEDAQGFVIELLLTLESAIDTLAETMKHYDLLSALSQTSYHDPLMGNKYAANRKSTGQLNLSTSPITSSGYLGYNSNTRSNSLRLSLIGDRRGDRRRSNTLDIMDGRINHSSSLARTRSLSSLREKAMYDVQSTTEPASLMATIFWIAASLLESDYEYEYLLALRLLNKLLIHLPLDKSESREKIENVQSKLKWNNFPGLQQLFLKGFTSVSTQEMTVHLLSKLIAVSKHTLVDPSQLSGFPLNILCLLPHLIQHFDSPTQFCKETASRIAKVCAEEKCPTLVNLAHMMSLYSTHTYSRDCANWINVVCRYLHDSFSDATFSLVTYLAESPYWKEALNILKLVVSRSASLVVPNDIPKTYGGDIGSPEISFTKIFNNVSKELPGKTLDFHFDISETPIIGNKYGDQHSAAGRNGKPKVIAVTRSTSSTSSGSNSNALVPVSWKRPQLSQRRTREKLMNVLSLCGPESGLPKNPSVVFSSNEDLEVGDQQTSLISATEDIIHEEEVAVEDNSSEQQFGVFKDFDFLDVELEDAEGESMDNFNWGVRRRSLDSIDKGDTPSLQEYQCSSSTPSLNLTNQEDTDESSEEEAALTASQILSRTQMLNNDSAADDTLPEHPDLLLQAQESTGSISTEEVLQIRDETPSLEASLDNANSQLPEDTSSVLKEEQVLTAFEEEGSYIIQEQQDSLVCQGILDLEETDTPEPPAPESYPGSVCEEDVTLALKELDERCEEEEADFSGLSSQDEEEQDGFPEVQTSPLPSPFLSAIIAAFQPVAYDDEEEAWRCHVNQMLSDTDGSCAVFTFHVFSRLFQWLDNCKRTFGAKEDMYRINTDAQQMEILAELELCRRLYKLHFQLLLLFQAYCKLINQVNTIKNEAEVFNMSEELAQLESILKEAESASENEEIDISKAAQTTIETAIHSLIETLKNKEFISAVAQVKAFRSLWPNDIFGSCEDDPVQTLLHIYFHHQTLGQTGSFAVIGSDLDMSEANYKLMELNLEIRESLRMVQSYQLLAQGKPIGSLVSTGF</sequence>
<dbReference type="GO" id="GO:0000902">
    <property type="term" value="P:cell morphogenesis"/>
    <property type="evidence" value="ECO:0007669"/>
    <property type="project" value="InterPro"/>
</dbReference>
<evidence type="ECO:0000259" key="3">
    <source>
        <dbReference type="Pfam" id="PF14222"/>
    </source>
</evidence>
<feature type="region of interest" description="Disordered" evidence="2">
    <location>
        <begin position="2533"/>
        <end position="2556"/>
    </location>
</feature>
<feature type="domain" description="Cell morphogenesis protein C-terminal" evidence="4">
    <location>
        <begin position="1944"/>
        <end position="2131"/>
    </location>
</feature>
<evidence type="ECO:0000313" key="8">
    <source>
        <dbReference type="Proteomes" id="UP000694723"/>
    </source>
</evidence>
<keyword evidence="1" id="KW-0175">Coiled coil</keyword>
<dbReference type="Pfam" id="PF14228">
    <property type="entry name" value="MOR2-PAG1_mid"/>
    <property type="match status" value="4"/>
</dbReference>
<feature type="compositionally biased region" description="Polar residues" evidence="2">
    <location>
        <begin position="2360"/>
        <end position="2379"/>
    </location>
</feature>
<dbReference type="Pfam" id="PF14222">
    <property type="entry name" value="MOR2-PAG1_N"/>
    <property type="match status" value="1"/>
</dbReference>
<feature type="domain" description="Cell morphogenesis central region" evidence="5">
    <location>
        <begin position="1307"/>
        <end position="1353"/>
    </location>
</feature>
<feature type="region of interest" description="Disordered" evidence="2">
    <location>
        <begin position="32"/>
        <end position="51"/>
    </location>
</feature>
<evidence type="ECO:0000313" key="7">
    <source>
        <dbReference type="Ensembl" id="ENSSSCP00060028960.1"/>
    </source>
</evidence>
<dbReference type="InterPro" id="IPR025614">
    <property type="entry name" value="Cell_morpho_N"/>
</dbReference>
<evidence type="ECO:0000256" key="1">
    <source>
        <dbReference type="SAM" id="Coils"/>
    </source>
</evidence>
<feature type="domain" description="Cell morphogenesis central region" evidence="5">
    <location>
        <begin position="1536"/>
        <end position="1596"/>
    </location>
</feature>
<dbReference type="InterPro" id="IPR045842">
    <property type="entry name" value="Fry_C"/>
</dbReference>
<feature type="region of interest" description="Disordered" evidence="2">
    <location>
        <begin position="1421"/>
        <end position="1441"/>
    </location>
</feature>
<dbReference type="PANTHER" id="PTHR12295:SF9">
    <property type="entry name" value="PROTEIN FURRY HOMOLOG-LIKE"/>
    <property type="match status" value="1"/>
</dbReference>
<protein>
    <recommendedName>
        <fullName evidence="9">FRY like transcription coactivator</fullName>
    </recommendedName>
</protein>
<dbReference type="InterPro" id="IPR029473">
    <property type="entry name" value="MOR2-PAG1_mid"/>
</dbReference>
<dbReference type="Proteomes" id="UP000694723">
    <property type="component" value="Unplaced"/>
</dbReference>
<dbReference type="PANTHER" id="PTHR12295">
    <property type="entry name" value="FURRY-RELATED"/>
    <property type="match status" value="1"/>
</dbReference>
<feature type="domain" description="Cell morphogenesis central region" evidence="5">
    <location>
        <begin position="1687"/>
        <end position="1802"/>
    </location>
</feature>
<feature type="domain" description="Cell morphogenesis central region" evidence="5">
    <location>
        <begin position="1110"/>
        <end position="1265"/>
    </location>
</feature>
<dbReference type="InterPro" id="IPR039867">
    <property type="entry name" value="Furry/Tao3/Mor2"/>
</dbReference>
<name>A0A8D1VTG1_PIG</name>
<feature type="domain" description="Protein furry C-terminal" evidence="6">
    <location>
        <begin position="2181"/>
        <end position="2612"/>
    </location>
</feature>
<evidence type="ECO:0000259" key="6">
    <source>
        <dbReference type="Pfam" id="PF19421"/>
    </source>
</evidence>
<feature type="domain" description="Cell morphogenesis protein N-terminal" evidence="3">
    <location>
        <begin position="59"/>
        <end position="591"/>
    </location>
</feature>
<evidence type="ECO:0008006" key="9">
    <source>
        <dbReference type="Google" id="ProtNLM"/>
    </source>
</evidence>
<evidence type="ECO:0000259" key="5">
    <source>
        <dbReference type="Pfam" id="PF14228"/>
    </source>
</evidence>
<feature type="region of interest" description="Disordered" evidence="2">
    <location>
        <begin position="2355"/>
        <end position="2387"/>
    </location>
</feature>
<evidence type="ECO:0000256" key="2">
    <source>
        <dbReference type="SAM" id="MobiDB-lite"/>
    </source>
</evidence>
<reference evidence="7" key="1">
    <citation type="submission" date="2025-08" db="UniProtKB">
        <authorList>
            <consortium name="Ensembl"/>
        </authorList>
    </citation>
    <scope>IDENTIFICATION</scope>
</reference>
<dbReference type="InterPro" id="IPR016024">
    <property type="entry name" value="ARM-type_fold"/>
</dbReference>